<dbReference type="EC" id="3.1.1.-" evidence="6"/>
<dbReference type="Pfam" id="PF00135">
    <property type="entry name" value="COesterase"/>
    <property type="match status" value="1"/>
</dbReference>
<proteinExistence type="inferred from homology"/>
<evidence type="ECO:0000256" key="2">
    <source>
        <dbReference type="ARBA" id="ARBA00022487"/>
    </source>
</evidence>
<dbReference type="OrthoDB" id="19653at2759"/>
<feature type="domain" description="Carboxylesterase type B" evidence="7">
    <location>
        <begin position="3"/>
        <end position="478"/>
    </location>
</feature>
<dbReference type="EMBL" id="BGZK01000788">
    <property type="protein sequence ID" value="GBP60485.1"/>
    <property type="molecule type" value="Genomic_DNA"/>
</dbReference>
<evidence type="ECO:0000256" key="4">
    <source>
        <dbReference type="ARBA" id="ARBA00023157"/>
    </source>
</evidence>
<comment type="caution">
    <text evidence="8">The sequence shown here is derived from an EMBL/GenBank/DDBJ whole genome shotgun (WGS) entry which is preliminary data.</text>
</comment>
<keyword evidence="9" id="KW-1185">Reference proteome</keyword>
<keyword evidence="4" id="KW-1015">Disulfide bond</keyword>
<dbReference type="AlphaFoldDB" id="A0A4C1XE68"/>
<dbReference type="InterPro" id="IPR029058">
    <property type="entry name" value="AB_hydrolase_fold"/>
</dbReference>
<evidence type="ECO:0000313" key="8">
    <source>
        <dbReference type="EMBL" id="GBP60485.1"/>
    </source>
</evidence>
<gene>
    <name evidence="8" type="ORF">EVAR_37521_1</name>
</gene>
<evidence type="ECO:0000259" key="7">
    <source>
        <dbReference type="Pfam" id="PF00135"/>
    </source>
</evidence>
<evidence type="ECO:0000256" key="3">
    <source>
        <dbReference type="ARBA" id="ARBA00022801"/>
    </source>
</evidence>
<dbReference type="PROSITE" id="PS00122">
    <property type="entry name" value="CARBOXYLESTERASE_B_1"/>
    <property type="match status" value="1"/>
</dbReference>
<keyword evidence="3 6" id="KW-0378">Hydrolase</keyword>
<evidence type="ECO:0000256" key="5">
    <source>
        <dbReference type="ARBA" id="ARBA00023180"/>
    </source>
</evidence>
<dbReference type="InterPro" id="IPR019826">
    <property type="entry name" value="Carboxylesterase_B_AS"/>
</dbReference>
<evidence type="ECO:0000256" key="1">
    <source>
        <dbReference type="ARBA" id="ARBA00005964"/>
    </source>
</evidence>
<dbReference type="STRING" id="151549.A0A4C1XE68"/>
<accession>A0A4C1XE68</accession>
<protein>
    <recommendedName>
        <fullName evidence="6">Carboxylic ester hydrolase</fullName>
        <ecNumber evidence="6">3.1.1.-</ecNumber>
    </recommendedName>
</protein>
<dbReference type="PANTHER" id="PTHR43142:SF1">
    <property type="entry name" value="CARBOXYLIC ESTER HYDROLASE"/>
    <property type="match status" value="1"/>
</dbReference>
<comment type="similarity">
    <text evidence="1 6">Belongs to the type-B carboxylesterase/lipase family.</text>
</comment>
<evidence type="ECO:0000313" key="9">
    <source>
        <dbReference type="Proteomes" id="UP000299102"/>
    </source>
</evidence>
<dbReference type="PANTHER" id="PTHR43142">
    <property type="entry name" value="CARBOXYLIC ESTER HYDROLASE"/>
    <property type="match status" value="1"/>
</dbReference>
<keyword evidence="2" id="KW-0719">Serine esterase</keyword>
<evidence type="ECO:0000256" key="6">
    <source>
        <dbReference type="RuleBase" id="RU361235"/>
    </source>
</evidence>
<dbReference type="GO" id="GO:0052689">
    <property type="term" value="F:carboxylic ester hydrolase activity"/>
    <property type="evidence" value="ECO:0007669"/>
    <property type="project" value="UniProtKB-KW"/>
</dbReference>
<reference evidence="8 9" key="1">
    <citation type="journal article" date="2019" name="Commun. Biol.">
        <title>The bagworm genome reveals a unique fibroin gene that provides high tensile strength.</title>
        <authorList>
            <person name="Kono N."/>
            <person name="Nakamura H."/>
            <person name="Ohtoshi R."/>
            <person name="Tomita M."/>
            <person name="Numata K."/>
            <person name="Arakawa K."/>
        </authorList>
    </citation>
    <scope>NUCLEOTIDE SEQUENCE [LARGE SCALE GENOMIC DNA]</scope>
</reference>
<dbReference type="Gene3D" id="3.40.50.1820">
    <property type="entry name" value="alpha/beta hydrolase"/>
    <property type="match status" value="1"/>
</dbReference>
<dbReference type="SUPFAM" id="SSF53474">
    <property type="entry name" value="alpha/beta-Hydrolases"/>
    <property type="match status" value="1"/>
</dbReference>
<keyword evidence="5" id="KW-0325">Glycoprotein</keyword>
<sequence>MARVSVEQGELEGLLCEVNNIKYVAFKGIPYAQPPLGDLRFKAPRPPRPWEGVREAKHHGPVCPQYNERMERIEEGSEDCLYLNVYTKDLSPTTPAPVLFWIHGGGFYTGSGNSDFYGPEYILEHDVILVTINYRLEVFGFLCLDTPEVPGNAGLKDQVAALRWVHDNIAAFGGDSSNVTIFGCSAGSASVSYHLLSPMSQGLFQKAICQSGVCLNEWSHNPYALRRAIQLGKFLGKDTEDADELLKFLRLQPPTSLVRIKLPKLESIPDDLANGILFGPVTEKCGPETEKFISKTPTELLKEGKIAKVPIILGYVSGEGMETAKYFMEAPEIRAHKLELSVPRELKSAWPVDKIKEAAEKIKLFYFGKRNIAKDTFQELVDLDTDFLFTFNIRRFARHAVRHTGMPVYLYKFDMATERNFTKNKYNMSSVKGVCHADELGYLFNVTCMNLPQTNESLKTTKELVSLWINFASTGYDTNLLY</sequence>
<dbReference type="InterPro" id="IPR002018">
    <property type="entry name" value="CarbesteraseB"/>
</dbReference>
<organism evidence="8 9">
    <name type="scientific">Eumeta variegata</name>
    <name type="common">Bagworm moth</name>
    <name type="synonym">Eumeta japonica</name>
    <dbReference type="NCBI Taxonomy" id="151549"/>
    <lineage>
        <taxon>Eukaryota</taxon>
        <taxon>Metazoa</taxon>
        <taxon>Ecdysozoa</taxon>
        <taxon>Arthropoda</taxon>
        <taxon>Hexapoda</taxon>
        <taxon>Insecta</taxon>
        <taxon>Pterygota</taxon>
        <taxon>Neoptera</taxon>
        <taxon>Endopterygota</taxon>
        <taxon>Lepidoptera</taxon>
        <taxon>Glossata</taxon>
        <taxon>Ditrysia</taxon>
        <taxon>Tineoidea</taxon>
        <taxon>Psychidae</taxon>
        <taxon>Oiketicinae</taxon>
        <taxon>Eumeta</taxon>
    </lineage>
</organism>
<name>A0A4C1XE68_EUMVA</name>
<dbReference type="Proteomes" id="UP000299102">
    <property type="component" value="Unassembled WGS sequence"/>
</dbReference>